<dbReference type="Proteomes" id="UP000663851">
    <property type="component" value="Unassembled WGS sequence"/>
</dbReference>
<evidence type="ECO:0000313" key="3">
    <source>
        <dbReference type="EMBL" id="CAF4227208.1"/>
    </source>
</evidence>
<dbReference type="EMBL" id="CAJOBO010001549">
    <property type="protein sequence ID" value="CAF4389008.1"/>
    <property type="molecule type" value="Genomic_DNA"/>
</dbReference>
<dbReference type="Proteomes" id="UP000663833">
    <property type="component" value="Unassembled WGS sequence"/>
</dbReference>
<evidence type="ECO:0000313" key="1">
    <source>
        <dbReference type="EMBL" id="CAF3361075.1"/>
    </source>
</evidence>
<evidence type="ECO:0000313" key="4">
    <source>
        <dbReference type="EMBL" id="CAF4389008.1"/>
    </source>
</evidence>
<accession>A0A820NBN8</accession>
<dbReference type="OrthoDB" id="10060738at2759"/>
<organism evidence="4 5">
    <name type="scientific">Rotaria socialis</name>
    <dbReference type="NCBI Taxonomy" id="392032"/>
    <lineage>
        <taxon>Eukaryota</taxon>
        <taxon>Metazoa</taxon>
        <taxon>Spiralia</taxon>
        <taxon>Gnathifera</taxon>
        <taxon>Rotifera</taxon>
        <taxon>Eurotatoria</taxon>
        <taxon>Bdelloidea</taxon>
        <taxon>Philodinida</taxon>
        <taxon>Philodinidae</taxon>
        <taxon>Rotaria</taxon>
    </lineage>
</organism>
<keyword evidence="6" id="KW-1185">Reference proteome</keyword>
<dbReference type="EMBL" id="CAJNYD010003609">
    <property type="protein sequence ID" value="CAF3528678.1"/>
    <property type="molecule type" value="Genomic_DNA"/>
</dbReference>
<dbReference type="EMBL" id="CAJNXB010004165">
    <property type="protein sequence ID" value="CAF3361075.1"/>
    <property type="molecule type" value="Genomic_DNA"/>
</dbReference>
<proteinExistence type="predicted"/>
<evidence type="ECO:0000313" key="5">
    <source>
        <dbReference type="Proteomes" id="UP000663851"/>
    </source>
</evidence>
<evidence type="ECO:0000313" key="6">
    <source>
        <dbReference type="Proteomes" id="UP000663873"/>
    </source>
</evidence>
<dbReference type="Proteomes" id="UP000663873">
    <property type="component" value="Unassembled WGS sequence"/>
</dbReference>
<comment type="caution">
    <text evidence="4">The sequence shown here is derived from an EMBL/GenBank/DDBJ whole genome shotgun (WGS) entry which is preliminary data.</text>
</comment>
<gene>
    <name evidence="4" type="ORF">HFQ381_LOCUS19271</name>
    <name evidence="2" type="ORF">LUA448_LOCUS26848</name>
    <name evidence="1" type="ORF">TIS948_LOCUS24180</name>
    <name evidence="3" type="ORF">UJA718_LOCUS8105</name>
</gene>
<reference evidence="4" key="1">
    <citation type="submission" date="2021-02" db="EMBL/GenBank/DDBJ databases">
        <authorList>
            <person name="Nowell W R."/>
        </authorList>
    </citation>
    <scope>NUCLEOTIDE SEQUENCE</scope>
</reference>
<protein>
    <submittedName>
        <fullName evidence="4">Uncharacterized protein</fullName>
    </submittedName>
</protein>
<evidence type="ECO:0000313" key="2">
    <source>
        <dbReference type="EMBL" id="CAF3528678.1"/>
    </source>
</evidence>
<dbReference type="Proteomes" id="UP000663825">
    <property type="component" value="Unassembled WGS sequence"/>
</dbReference>
<name>A0A820NBN8_9BILA</name>
<sequence>MPTTVTQDPNIQPNEKGIEQVCDWLQIYQYYSHLNVIMECIEKFDLLPLDNEEAKIGHLKRLSGNENCSLREITQAYSILQECFQNLTHQHLQLIKTAVECFNVIEMMKKSDLYSTNGQRRFQELRDNLTTQFQLQDFNNMILNSWIMTYSLIEPFTFKAKSFDDFILRIGQISNLEESSLNHIKVINDNIQIVTMWLSAEETTVLDNALITMEHLYKSGSFRVYLRHLTRKPSHYEVGYVIERIQSRVKKAPGNDDQQEVNDEIIQAKQIQFLLSMPDIDDHKRQLTFCNVDVQQNLIYKKALINGQLKLLQTVDNIYHILSKLELAGHPDYQLRDESYDIRLQQIQTGSMLNDLRSHQNARLDNAIQVRIQNLDSIYNTLKATHDRWIQNLEKYRQDCPLLKLFSNREIMILIILLQTSNSPNSTRNRLLKNLFSFKDLNNQNDEEDKLAVHCLQHYLYSLRISEENLAMNCLTQFYQTYRIEARSNSDICLKK</sequence>
<dbReference type="EMBL" id="CAJOBP010000843">
    <property type="protein sequence ID" value="CAF4227208.1"/>
    <property type="molecule type" value="Genomic_DNA"/>
</dbReference>
<dbReference type="AlphaFoldDB" id="A0A820NBN8"/>